<dbReference type="KEGG" id="vg:26613533"/>
<dbReference type="InterPro" id="IPR036614">
    <property type="entry name" value="RusA-like_sf"/>
</dbReference>
<dbReference type="SUPFAM" id="SSF103084">
    <property type="entry name" value="Holliday junction resolvase RusA"/>
    <property type="match status" value="1"/>
</dbReference>
<protein>
    <submittedName>
        <fullName evidence="1">Endodeoxyribonuclease RusA</fullName>
    </submittedName>
</protein>
<dbReference type="Proteomes" id="UP000204186">
    <property type="component" value="Segment"/>
</dbReference>
<evidence type="ECO:0000313" key="2">
    <source>
        <dbReference type="Proteomes" id="UP000204186"/>
    </source>
</evidence>
<dbReference type="InterPro" id="IPR008822">
    <property type="entry name" value="Endonuclease_RusA-like"/>
</dbReference>
<evidence type="ECO:0000313" key="1">
    <source>
        <dbReference type="EMBL" id="ALA12469.1"/>
    </source>
</evidence>
<accession>A0A0K2CY30</accession>
<keyword evidence="2" id="KW-1185">Reference proteome</keyword>
<dbReference type="RefSeq" id="YP_009193882.1">
    <property type="nucleotide sequence ID" value="NC_028746.1"/>
</dbReference>
<dbReference type="GO" id="GO:0000287">
    <property type="term" value="F:magnesium ion binding"/>
    <property type="evidence" value="ECO:0007669"/>
    <property type="project" value="InterPro"/>
</dbReference>
<dbReference type="GeneID" id="26613533"/>
<name>A0A0K2CY30_9CAUD</name>
<organism evidence="1 2">
    <name type="scientific">Paenibacillus phage Harrison</name>
    <dbReference type="NCBI Taxonomy" id="1636257"/>
    <lineage>
        <taxon>Viruses</taxon>
        <taxon>Duplodnaviria</taxon>
        <taxon>Heunggongvirae</taxon>
        <taxon>Uroviricota</taxon>
        <taxon>Caudoviricetes</taxon>
        <taxon>Gochnauervirinae</taxon>
        <taxon>Harrisonvirus</taxon>
        <taxon>Harrisonvirus harrison</taxon>
    </lineage>
</organism>
<reference evidence="1 2" key="1">
    <citation type="journal article" date="2015" name="Genome Announc.">
        <title>Complete Genome Sequences of Nine Phages Capable of Infecting Paenibacillus larvae, the Causative Agent of American Foulbrood Disease in Honeybees.</title>
        <authorList>
            <person name="Tsourkas P.K."/>
            <person name="Yost D.G."/>
            <person name="Krohn A."/>
            <person name="LeBlanc L."/>
            <person name="Zhang A."/>
            <person name="Stamereilers C."/>
            <person name="Amy P.S."/>
        </authorList>
    </citation>
    <scope>NUCLEOTIDE SEQUENCE [LARGE SCALE GENOMIC DNA]</scope>
</reference>
<dbReference type="GO" id="GO:0006281">
    <property type="term" value="P:DNA repair"/>
    <property type="evidence" value="ECO:0007669"/>
    <property type="project" value="InterPro"/>
</dbReference>
<sequence length="124" mass="14866">MNRLVIAGTIPSVNHMYRNVYVKGRAIKVYSAKARKWFDEAVIQATEWRLQNKWQTSKDKVIVKIWFYYPNAIKRDTHNGLKILLDALEDARIYENDKTALPHVMDYVIDRRRPRVEIELERYE</sequence>
<proteinExistence type="predicted"/>
<dbReference type="Pfam" id="PF05866">
    <property type="entry name" value="RusA"/>
    <property type="match status" value="1"/>
</dbReference>
<dbReference type="Gene3D" id="3.30.1330.70">
    <property type="entry name" value="Holliday junction resolvase RusA"/>
    <property type="match status" value="1"/>
</dbReference>
<dbReference type="EMBL" id="KT361651">
    <property type="protein sequence ID" value="ALA12469.1"/>
    <property type="molecule type" value="Genomic_DNA"/>
</dbReference>
<dbReference type="GO" id="GO:0006310">
    <property type="term" value="P:DNA recombination"/>
    <property type="evidence" value="ECO:0007669"/>
    <property type="project" value="InterPro"/>
</dbReference>
<gene>
    <name evidence="1" type="ORF">HARRISON_69</name>
</gene>